<dbReference type="OrthoDB" id="198115at2"/>
<protein>
    <submittedName>
        <fullName evidence="1">ATP-binding protein</fullName>
    </submittedName>
</protein>
<evidence type="ECO:0000313" key="1">
    <source>
        <dbReference type="EMBL" id="THF79538.1"/>
    </source>
</evidence>
<dbReference type="InterPro" id="IPR027417">
    <property type="entry name" value="P-loop_NTPase"/>
</dbReference>
<dbReference type="EMBL" id="SSOB01000013">
    <property type="protein sequence ID" value="THF79538.1"/>
    <property type="molecule type" value="Genomic_DNA"/>
</dbReference>
<reference evidence="1 2" key="1">
    <citation type="submission" date="2019-04" db="EMBL/GenBank/DDBJ databases">
        <title>Cohnella sp. nov. isolated from preserved vegetables.</title>
        <authorList>
            <person name="Lin S.-Y."/>
            <person name="Hung M.-H."/>
            <person name="Young C.-C."/>
        </authorList>
    </citation>
    <scope>NUCLEOTIDE SEQUENCE [LARGE SCALE GENOMIC DNA]</scope>
    <source>
        <strain evidence="1 2">CC-MHH1044</strain>
    </source>
</reference>
<dbReference type="GO" id="GO:0005524">
    <property type="term" value="F:ATP binding"/>
    <property type="evidence" value="ECO:0007669"/>
    <property type="project" value="UniProtKB-KW"/>
</dbReference>
<dbReference type="SUPFAM" id="SSF52540">
    <property type="entry name" value="P-loop containing nucleoside triphosphate hydrolases"/>
    <property type="match status" value="1"/>
</dbReference>
<sequence>MGLKGLKGLRGRLIFVVGPAGAGKTTIAKELAKRLRAALLDMDMFARPASERIMTLAGLDPEDRDSDEYKKLCRDLGYRMTMNAALDQLELGLDAIVVGPFTKETESAEWLEAELSRLGERRSEVEVKAIYVILHDLELYRRRIEGRGLAADEWKLRNWDSFSRSLAVRQIKWKLPDDSVLYWDNADELDGERLSRLLEFVGNRHGSPPQTDSM</sequence>
<gene>
    <name evidence="1" type="ORF">E6C55_12200</name>
</gene>
<comment type="caution">
    <text evidence="1">The sequence shown here is derived from an EMBL/GenBank/DDBJ whole genome shotgun (WGS) entry which is preliminary data.</text>
</comment>
<dbReference type="PANTHER" id="PTHR37807:SF3">
    <property type="entry name" value="OS07G0160300 PROTEIN"/>
    <property type="match status" value="1"/>
</dbReference>
<organism evidence="1 2">
    <name type="scientific">Cohnella fermenti</name>
    <dbReference type="NCBI Taxonomy" id="2565925"/>
    <lineage>
        <taxon>Bacteria</taxon>
        <taxon>Bacillati</taxon>
        <taxon>Bacillota</taxon>
        <taxon>Bacilli</taxon>
        <taxon>Bacillales</taxon>
        <taxon>Paenibacillaceae</taxon>
        <taxon>Cohnella</taxon>
    </lineage>
</organism>
<keyword evidence="2" id="KW-1185">Reference proteome</keyword>
<dbReference type="PANTHER" id="PTHR37807">
    <property type="entry name" value="OS07G0160300 PROTEIN"/>
    <property type="match status" value="1"/>
</dbReference>
<dbReference type="Gene3D" id="3.40.50.300">
    <property type="entry name" value="P-loop containing nucleotide triphosphate hydrolases"/>
    <property type="match status" value="1"/>
</dbReference>
<proteinExistence type="predicted"/>
<keyword evidence="1" id="KW-0067">ATP-binding</keyword>
<name>A0A4S4BWK0_9BACL</name>
<dbReference type="Pfam" id="PF13671">
    <property type="entry name" value="AAA_33"/>
    <property type="match status" value="1"/>
</dbReference>
<dbReference type="AlphaFoldDB" id="A0A4S4BWK0"/>
<dbReference type="Proteomes" id="UP000310636">
    <property type="component" value="Unassembled WGS sequence"/>
</dbReference>
<evidence type="ECO:0000313" key="2">
    <source>
        <dbReference type="Proteomes" id="UP000310636"/>
    </source>
</evidence>
<keyword evidence="1" id="KW-0547">Nucleotide-binding</keyword>
<accession>A0A4S4BWK0</accession>